<evidence type="ECO:0000256" key="1">
    <source>
        <dbReference type="ARBA" id="ARBA00004141"/>
    </source>
</evidence>
<keyword evidence="4" id="KW-0552">Olfaction</keyword>
<dbReference type="PANTHER" id="PTHR21137">
    <property type="entry name" value="ODORANT RECEPTOR"/>
    <property type="match status" value="1"/>
</dbReference>
<keyword evidence="7" id="KW-0675">Receptor</keyword>
<organism evidence="10 11">
    <name type="scientific">Coptotermes formosanus</name>
    <name type="common">Formosan subterranean termite</name>
    <dbReference type="NCBI Taxonomy" id="36987"/>
    <lineage>
        <taxon>Eukaryota</taxon>
        <taxon>Metazoa</taxon>
        <taxon>Ecdysozoa</taxon>
        <taxon>Arthropoda</taxon>
        <taxon>Hexapoda</taxon>
        <taxon>Insecta</taxon>
        <taxon>Pterygota</taxon>
        <taxon>Neoptera</taxon>
        <taxon>Polyneoptera</taxon>
        <taxon>Dictyoptera</taxon>
        <taxon>Blattodea</taxon>
        <taxon>Blattoidea</taxon>
        <taxon>Termitoidae</taxon>
        <taxon>Rhinotermitidae</taxon>
        <taxon>Coptotermes</taxon>
    </lineage>
</organism>
<name>A0A6L2PKU7_COPFO</name>
<evidence type="ECO:0008006" key="12">
    <source>
        <dbReference type="Google" id="ProtNLM"/>
    </source>
</evidence>
<keyword evidence="6 9" id="KW-0472">Membrane</keyword>
<evidence type="ECO:0000256" key="7">
    <source>
        <dbReference type="ARBA" id="ARBA00023170"/>
    </source>
</evidence>
<keyword evidence="8" id="KW-0807">Transducer</keyword>
<keyword evidence="5 9" id="KW-1133">Transmembrane helix</keyword>
<protein>
    <recommendedName>
        <fullName evidence="12">Odorant receptor</fullName>
    </recommendedName>
</protein>
<evidence type="ECO:0000256" key="3">
    <source>
        <dbReference type="ARBA" id="ARBA00022692"/>
    </source>
</evidence>
<dbReference type="GO" id="GO:0004984">
    <property type="term" value="F:olfactory receptor activity"/>
    <property type="evidence" value="ECO:0007669"/>
    <property type="project" value="InterPro"/>
</dbReference>
<dbReference type="InterPro" id="IPR004117">
    <property type="entry name" value="7tm6_olfct_rcpt"/>
</dbReference>
<evidence type="ECO:0000256" key="9">
    <source>
        <dbReference type="SAM" id="Phobius"/>
    </source>
</evidence>
<evidence type="ECO:0000313" key="11">
    <source>
        <dbReference type="Proteomes" id="UP000502823"/>
    </source>
</evidence>
<evidence type="ECO:0000256" key="5">
    <source>
        <dbReference type="ARBA" id="ARBA00022989"/>
    </source>
</evidence>
<dbReference type="EMBL" id="BLKM01000284">
    <property type="protein sequence ID" value="GFG31155.1"/>
    <property type="molecule type" value="Genomic_DNA"/>
</dbReference>
<keyword evidence="2" id="KW-0716">Sensory transduction</keyword>
<dbReference type="PANTHER" id="PTHR21137:SF44">
    <property type="entry name" value="ODORANT RECEPTOR 13A-RELATED"/>
    <property type="match status" value="1"/>
</dbReference>
<dbReference type="GO" id="GO:0007165">
    <property type="term" value="P:signal transduction"/>
    <property type="evidence" value="ECO:0007669"/>
    <property type="project" value="UniProtKB-KW"/>
</dbReference>
<reference evidence="11" key="1">
    <citation type="submission" date="2020-01" db="EMBL/GenBank/DDBJ databases">
        <title>Draft genome sequence of the Termite Coptotermes fromosanus.</title>
        <authorList>
            <person name="Itakura S."/>
            <person name="Yosikawa Y."/>
            <person name="Umezawa K."/>
        </authorList>
    </citation>
    <scope>NUCLEOTIDE SEQUENCE [LARGE SCALE GENOMIC DNA]</scope>
</reference>
<dbReference type="GO" id="GO:0005549">
    <property type="term" value="F:odorant binding"/>
    <property type="evidence" value="ECO:0007669"/>
    <property type="project" value="InterPro"/>
</dbReference>
<proteinExistence type="predicted"/>
<evidence type="ECO:0000256" key="8">
    <source>
        <dbReference type="ARBA" id="ARBA00023224"/>
    </source>
</evidence>
<dbReference type="GO" id="GO:0005886">
    <property type="term" value="C:plasma membrane"/>
    <property type="evidence" value="ECO:0007669"/>
    <property type="project" value="TreeGrafter"/>
</dbReference>
<comment type="subcellular location">
    <subcellularLocation>
        <location evidence="1">Membrane</location>
        <topology evidence="1">Multi-pass membrane protein</topology>
    </subcellularLocation>
</comment>
<evidence type="ECO:0000313" key="10">
    <source>
        <dbReference type="EMBL" id="GFG31155.1"/>
    </source>
</evidence>
<feature type="non-terminal residue" evidence="10">
    <location>
        <position position="1"/>
    </location>
</feature>
<feature type="transmembrane region" description="Helical" evidence="9">
    <location>
        <begin position="6"/>
        <end position="27"/>
    </location>
</feature>
<keyword evidence="11" id="KW-1185">Reference proteome</keyword>
<evidence type="ECO:0000256" key="2">
    <source>
        <dbReference type="ARBA" id="ARBA00022606"/>
    </source>
</evidence>
<dbReference type="Pfam" id="PF02949">
    <property type="entry name" value="7tm_6"/>
    <property type="match status" value="1"/>
</dbReference>
<evidence type="ECO:0000256" key="4">
    <source>
        <dbReference type="ARBA" id="ARBA00022725"/>
    </source>
</evidence>
<dbReference type="AlphaFoldDB" id="A0A6L2PKU7"/>
<comment type="caution">
    <text evidence="10">The sequence shown here is derived from an EMBL/GenBank/DDBJ whole genome shotgun (WGS) entry which is preliminary data.</text>
</comment>
<dbReference type="OrthoDB" id="6614360at2759"/>
<gene>
    <name evidence="10" type="ORF">Cfor_08625</name>
</gene>
<evidence type="ECO:0000256" key="6">
    <source>
        <dbReference type="ARBA" id="ARBA00023136"/>
    </source>
</evidence>
<accession>A0A6L2PKU7</accession>
<dbReference type="InParanoid" id="A0A6L2PKU7"/>
<feature type="non-terminal residue" evidence="10">
    <location>
        <position position="87"/>
    </location>
</feature>
<keyword evidence="3 9" id="KW-0812">Transmembrane</keyword>
<sequence length="87" mass="10159">TWGDQNNFLKFCFGLLCFLTGPFLFCWQGDVLIEKSLEVHQALYACTWYGRSERFKRTILQIIVRSQRPVSLTAGQLYIVSMETFAR</sequence>
<dbReference type="Proteomes" id="UP000502823">
    <property type="component" value="Unassembled WGS sequence"/>
</dbReference>